<dbReference type="GO" id="GO:0007064">
    <property type="term" value="P:mitotic sister chromatid cohesion"/>
    <property type="evidence" value="ECO:0007669"/>
    <property type="project" value="TreeGrafter"/>
</dbReference>
<feature type="domain" description="Rad21/Rec8-like protein C-terminal eukaryotic" evidence="4">
    <location>
        <begin position="593"/>
        <end position="639"/>
    </location>
</feature>
<feature type="domain" description="Rad21/Rec8-like protein N-terminal" evidence="5">
    <location>
        <begin position="1"/>
        <end position="111"/>
    </location>
</feature>
<feature type="region of interest" description="Disordered" evidence="3">
    <location>
        <begin position="398"/>
        <end position="500"/>
    </location>
</feature>
<feature type="compositionally biased region" description="Basic and acidic residues" evidence="3">
    <location>
        <begin position="238"/>
        <end position="255"/>
    </location>
</feature>
<evidence type="ECO:0000256" key="1">
    <source>
        <dbReference type="ARBA" id="ARBA00004123"/>
    </source>
</evidence>
<dbReference type="GO" id="GO:0005634">
    <property type="term" value="C:nucleus"/>
    <property type="evidence" value="ECO:0007669"/>
    <property type="project" value="UniProtKB-SubCell"/>
</dbReference>
<feature type="compositionally biased region" description="Polar residues" evidence="3">
    <location>
        <begin position="462"/>
        <end position="472"/>
    </location>
</feature>
<accession>N1QGC2</accession>
<name>N1QGC2_SPHMS</name>
<dbReference type="eggNOG" id="KOG1213">
    <property type="taxonomic scope" value="Eukaryota"/>
</dbReference>
<feature type="region of interest" description="Disordered" evidence="3">
    <location>
        <begin position="188"/>
        <end position="304"/>
    </location>
</feature>
<dbReference type="CDD" id="cd21789">
    <property type="entry name" value="Rad21_Rec8_M_SpRec8p-like"/>
    <property type="match status" value="1"/>
</dbReference>
<dbReference type="GeneID" id="27906492"/>
<dbReference type="Pfam" id="PF04825">
    <property type="entry name" value="Rad21_Rec8_N"/>
    <property type="match status" value="1"/>
</dbReference>
<dbReference type="AlphaFoldDB" id="N1QGC2"/>
<dbReference type="PANTHER" id="PTHR12585:SF70">
    <property type="entry name" value="RAD21_REC8 N TERMINAL DOMAIN PROTEIN (AFU_ORTHOLOGUE AFUA_6G02900)"/>
    <property type="match status" value="1"/>
</dbReference>
<reference evidence="6 7" key="1">
    <citation type="journal article" date="2012" name="PLoS Pathog.">
        <title>Diverse lifestyles and strategies of plant pathogenesis encoded in the genomes of eighteen Dothideomycetes fungi.</title>
        <authorList>
            <person name="Ohm R.A."/>
            <person name="Feau N."/>
            <person name="Henrissat B."/>
            <person name="Schoch C.L."/>
            <person name="Horwitz B.A."/>
            <person name="Barry K.W."/>
            <person name="Condon B.J."/>
            <person name="Copeland A.C."/>
            <person name="Dhillon B."/>
            <person name="Glaser F."/>
            <person name="Hesse C.N."/>
            <person name="Kosti I."/>
            <person name="LaButti K."/>
            <person name="Lindquist E.A."/>
            <person name="Lucas S."/>
            <person name="Salamov A.A."/>
            <person name="Bradshaw R.E."/>
            <person name="Ciuffetti L."/>
            <person name="Hamelin R.C."/>
            <person name="Kema G.H.J."/>
            <person name="Lawrence C."/>
            <person name="Scott J.A."/>
            <person name="Spatafora J.W."/>
            <person name="Turgeon B.G."/>
            <person name="de Wit P.J.G.M."/>
            <person name="Zhong S."/>
            <person name="Goodwin S.B."/>
            <person name="Grigoriev I.V."/>
        </authorList>
    </citation>
    <scope>NUCLEOTIDE SEQUENCE [LARGE SCALE GENOMIC DNA]</scope>
    <source>
        <strain evidence="6 7">SO2202</strain>
    </source>
</reference>
<dbReference type="PANTHER" id="PTHR12585">
    <property type="entry name" value="SCC1 / RAD21 FAMILY MEMBER"/>
    <property type="match status" value="1"/>
</dbReference>
<dbReference type="Proteomes" id="UP000016931">
    <property type="component" value="Unassembled WGS sequence"/>
</dbReference>
<dbReference type="RefSeq" id="XP_016764352.1">
    <property type="nucleotide sequence ID" value="XM_016909355.1"/>
</dbReference>
<evidence type="ECO:0000256" key="2">
    <source>
        <dbReference type="ARBA" id="ARBA00023242"/>
    </source>
</evidence>
<dbReference type="GO" id="GO:0030892">
    <property type="term" value="C:mitotic cohesin complex"/>
    <property type="evidence" value="ECO:0007669"/>
    <property type="project" value="TreeGrafter"/>
</dbReference>
<protein>
    <submittedName>
        <fullName evidence="6">Rad21_Rec8_N-domain-containing protein</fullName>
    </submittedName>
</protein>
<feature type="compositionally biased region" description="Basic and acidic residues" evidence="3">
    <location>
        <begin position="447"/>
        <end position="461"/>
    </location>
</feature>
<evidence type="ECO:0000256" key="3">
    <source>
        <dbReference type="SAM" id="MobiDB-lite"/>
    </source>
</evidence>
<organism evidence="6 7">
    <name type="scientific">Sphaerulina musiva (strain SO2202)</name>
    <name type="common">Poplar stem canker fungus</name>
    <name type="synonym">Septoria musiva</name>
    <dbReference type="NCBI Taxonomy" id="692275"/>
    <lineage>
        <taxon>Eukaryota</taxon>
        <taxon>Fungi</taxon>
        <taxon>Dikarya</taxon>
        <taxon>Ascomycota</taxon>
        <taxon>Pezizomycotina</taxon>
        <taxon>Dothideomycetes</taxon>
        <taxon>Dothideomycetidae</taxon>
        <taxon>Mycosphaerellales</taxon>
        <taxon>Mycosphaerellaceae</taxon>
        <taxon>Sphaerulina</taxon>
    </lineage>
</organism>
<dbReference type="InterPro" id="IPR006909">
    <property type="entry name" value="Rad21/Rec8_C_eu"/>
</dbReference>
<comment type="subcellular location">
    <subcellularLocation>
        <location evidence="1">Nucleus</location>
    </subcellularLocation>
</comment>
<feature type="compositionally biased region" description="Basic and acidic residues" evidence="3">
    <location>
        <begin position="401"/>
        <end position="416"/>
    </location>
</feature>
<dbReference type="GO" id="GO:0003682">
    <property type="term" value="F:chromatin binding"/>
    <property type="evidence" value="ECO:0007669"/>
    <property type="project" value="TreeGrafter"/>
</dbReference>
<evidence type="ECO:0000259" key="4">
    <source>
        <dbReference type="Pfam" id="PF04824"/>
    </source>
</evidence>
<dbReference type="InterPro" id="IPR006910">
    <property type="entry name" value="Rad21_Rec8_N"/>
</dbReference>
<dbReference type="InterPro" id="IPR039781">
    <property type="entry name" value="Rad21/Rec8-like"/>
</dbReference>
<keyword evidence="7" id="KW-1185">Reference proteome</keyword>
<evidence type="ECO:0000313" key="7">
    <source>
        <dbReference type="Proteomes" id="UP000016931"/>
    </source>
</evidence>
<dbReference type="OMA" id="QQCHYVL"/>
<sequence length="645" mass="69683">MFYSHEVLTSRKYGVATVWLVATLGAKSSLKKVTRKAILNVDVAKACDTIVAPEAPMALRLQSNLLYGVARVYAQQCGYVLADAEAARNNLRAISRVIKQAELGPEGANKARADELMLQDDPNFAPDLDFVVADLEMLNNNLMAETQQFSQSPNGSRSLTNASQQSIGGLMIPTSNNSFGGGPVGGRDLFGVRGDSGHGTAKTPARLLDDDDLGLDLGMPVMSSGPVRQPRGPATGADRTDPARDAERIQSEHADQPMISQDEDLMPPDDAYNLASDHGQDPTQEAQDQTRHETTSETATATNMKQARKVAKKVIQMDITTSMGNRMLNEQNHNYLDRMRDENHKHQQRKLAAIAKRNAELWVLGTGTILAQGMLGPLDMFSGAALLNAFIGVNLTGGTKRSRDEAESSEDSEAKRSRNTPTHDIGRRLEMQTAGSDEFLMVDDDTIERGREAPTPLDDRQLSSLLPWNQSHGSRRPTDVNQPTSASFGGGPLLNITGRRGSRLTTASPLVGRGAVGDELDDFQLAPGSDINMTGLNDEDEFALYGVAAQVDTQTAAQTQWQKTALTGESANFLEFVQTAIDEQEDRNQGENVDFETLLPPRDNSHIVAAQAFLHVLSLGSKGALRVGQEEPFGPLVLAVDVGAA</sequence>
<dbReference type="EMBL" id="KB456260">
    <property type="protein sequence ID" value="EMF16231.1"/>
    <property type="molecule type" value="Genomic_DNA"/>
</dbReference>
<proteinExistence type="predicted"/>
<evidence type="ECO:0000259" key="5">
    <source>
        <dbReference type="Pfam" id="PF04825"/>
    </source>
</evidence>
<gene>
    <name evidence="6" type="ORF">SEPMUDRAFT_55333</name>
</gene>
<dbReference type="HOGENOM" id="CLU_025342_0_0_1"/>
<dbReference type="Pfam" id="PF04824">
    <property type="entry name" value="Rad21_Rec8"/>
    <property type="match status" value="1"/>
</dbReference>
<keyword evidence="2" id="KW-0539">Nucleus</keyword>
<evidence type="ECO:0000313" key="6">
    <source>
        <dbReference type="EMBL" id="EMF16231.1"/>
    </source>
</evidence>
<dbReference type="STRING" id="692275.N1QGC2"/>
<dbReference type="OrthoDB" id="5427633at2759"/>